<evidence type="ECO:0000256" key="1">
    <source>
        <dbReference type="ARBA" id="ARBA00022737"/>
    </source>
</evidence>
<dbReference type="GO" id="GO:0005634">
    <property type="term" value="C:nucleus"/>
    <property type="evidence" value="ECO:0007669"/>
    <property type="project" value="TreeGrafter"/>
</dbReference>
<evidence type="ECO:0000313" key="8">
    <source>
        <dbReference type="RefSeq" id="XP_022289291.1"/>
    </source>
</evidence>
<gene>
    <name evidence="5 6 7 8" type="primary">LOC111101185</name>
</gene>
<evidence type="ECO:0000313" key="4">
    <source>
        <dbReference type="Proteomes" id="UP000694844"/>
    </source>
</evidence>
<dbReference type="KEGG" id="cvn:111101185"/>
<reference evidence="4" key="1">
    <citation type="submission" date="2024-06" db="UniProtKB">
        <authorList>
            <consortium name="RefSeq"/>
        </authorList>
    </citation>
    <scope>NUCLEOTIDE SEQUENCE [LARGE SCALE GENOMIC DNA]</scope>
    <source>
        <tissue evidence="5 7">Whole sample</tissue>
    </source>
</reference>
<dbReference type="Gene3D" id="1.25.40.20">
    <property type="entry name" value="Ankyrin repeat-containing domain"/>
    <property type="match status" value="1"/>
</dbReference>
<dbReference type="AlphaFoldDB" id="A0A8B8ADP1"/>
<dbReference type="InterPro" id="IPR050663">
    <property type="entry name" value="Ankyrin-SOCS_Box"/>
</dbReference>
<dbReference type="PROSITE" id="PS50297">
    <property type="entry name" value="ANK_REP_REGION"/>
    <property type="match status" value="2"/>
</dbReference>
<dbReference type="PROSITE" id="PS50088">
    <property type="entry name" value="ANK_REPEAT"/>
    <property type="match status" value="2"/>
</dbReference>
<dbReference type="RefSeq" id="XP_022289283.1">
    <property type="nucleotide sequence ID" value="XM_022433575.1"/>
</dbReference>
<evidence type="ECO:0000313" key="6">
    <source>
        <dbReference type="RefSeq" id="XP_022289275.1"/>
    </source>
</evidence>
<dbReference type="Pfam" id="PF13637">
    <property type="entry name" value="Ank_4"/>
    <property type="match status" value="1"/>
</dbReference>
<evidence type="ECO:0000313" key="5">
    <source>
        <dbReference type="RefSeq" id="XP_022289265.1"/>
    </source>
</evidence>
<dbReference type="Pfam" id="PF00023">
    <property type="entry name" value="Ank"/>
    <property type="match status" value="1"/>
</dbReference>
<dbReference type="GO" id="GO:0000976">
    <property type="term" value="F:transcription cis-regulatory region binding"/>
    <property type="evidence" value="ECO:0007669"/>
    <property type="project" value="TreeGrafter"/>
</dbReference>
<dbReference type="InterPro" id="IPR036770">
    <property type="entry name" value="Ankyrin_rpt-contain_sf"/>
</dbReference>
<dbReference type="SMART" id="SM00248">
    <property type="entry name" value="ANK"/>
    <property type="match status" value="3"/>
</dbReference>
<keyword evidence="1" id="KW-0677">Repeat</keyword>
<sequence length="190" mass="21243">MSMKKKQTESGKQHASAVTILSLMKKPNDKLDDKIKKFIKKDKITAKRVFETDVDGWTPVHACALKGSKHLLKIMVGSGIDVNARMGHPEGLPGECSLLHIAAYRGDVKMCKYLLSRGARVDIRDSCDRTPLYYAQTKQHGRVMELLKQRGGGGELSLAIRSDPDTQAMDECPTPQPNKLTFCFFHHFKS</sequence>
<name>A0A8B8ADP1_CRAVI</name>
<dbReference type="Proteomes" id="UP000694844">
    <property type="component" value="Chromosome 1"/>
</dbReference>
<evidence type="ECO:0000256" key="3">
    <source>
        <dbReference type="PROSITE-ProRule" id="PRU00023"/>
    </source>
</evidence>
<dbReference type="GeneID" id="111101185"/>
<keyword evidence="2 3" id="KW-0040">ANK repeat</keyword>
<dbReference type="RefSeq" id="XP_022289265.1">
    <property type="nucleotide sequence ID" value="XM_022433557.1"/>
</dbReference>
<accession>A0A8B8ADP1</accession>
<feature type="repeat" description="ANK" evidence="3">
    <location>
        <begin position="55"/>
        <end position="87"/>
    </location>
</feature>
<organism evidence="4 6">
    <name type="scientific">Crassostrea virginica</name>
    <name type="common">Eastern oyster</name>
    <dbReference type="NCBI Taxonomy" id="6565"/>
    <lineage>
        <taxon>Eukaryota</taxon>
        <taxon>Metazoa</taxon>
        <taxon>Spiralia</taxon>
        <taxon>Lophotrochozoa</taxon>
        <taxon>Mollusca</taxon>
        <taxon>Bivalvia</taxon>
        <taxon>Autobranchia</taxon>
        <taxon>Pteriomorphia</taxon>
        <taxon>Ostreida</taxon>
        <taxon>Ostreoidea</taxon>
        <taxon>Ostreidae</taxon>
        <taxon>Crassostrea</taxon>
    </lineage>
</organism>
<dbReference type="OrthoDB" id="194358at2759"/>
<evidence type="ECO:0000256" key="2">
    <source>
        <dbReference type="ARBA" id="ARBA00023043"/>
    </source>
</evidence>
<dbReference type="PANTHER" id="PTHR24193">
    <property type="entry name" value="ANKYRIN REPEAT PROTEIN"/>
    <property type="match status" value="1"/>
</dbReference>
<dbReference type="RefSeq" id="XP_022289275.1">
    <property type="nucleotide sequence ID" value="XM_022433567.1"/>
</dbReference>
<dbReference type="GO" id="GO:0045944">
    <property type="term" value="P:positive regulation of transcription by RNA polymerase II"/>
    <property type="evidence" value="ECO:0007669"/>
    <property type="project" value="TreeGrafter"/>
</dbReference>
<keyword evidence="4" id="KW-1185">Reference proteome</keyword>
<reference evidence="6" key="2">
    <citation type="submission" date="2025-04" db="UniProtKB">
        <authorList>
            <consortium name="RefSeq"/>
        </authorList>
    </citation>
    <scope>IDENTIFICATION</scope>
    <source>
        <tissue evidence="6">Whole sample</tissue>
    </source>
</reference>
<proteinExistence type="predicted"/>
<feature type="repeat" description="ANK" evidence="3">
    <location>
        <begin position="94"/>
        <end position="126"/>
    </location>
</feature>
<dbReference type="InterPro" id="IPR002110">
    <property type="entry name" value="Ankyrin_rpt"/>
</dbReference>
<dbReference type="SUPFAM" id="SSF48403">
    <property type="entry name" value="Ankyrin repeat"/>
    <property type="match status" value="1"/>
</dbReference>
<evidence type="ECO:0000313" key="7">
    <source>
        <dbReference type="RefSeq" id="XP_022289283.1"/>
    </source>
</evidence>
<dbReference type="PANTHER" id="PTHR24193:SF121">
    <property type="entry name" value="ADA2A-CONTAINING COMPLEX COMPONENT 3, ISOFORM D"/>
    <property type="match status" value="1"/>
</dbReference>
<dbReference type="RefSeq" id="XP_022289291.1">
    <property type="nucleotide sequence ID" value="XM_022433583.1"/>
</dbReference>
<protein>
    <submittedName>
        <fullName evidence="5 6">Phytochrome-interacting ankyrin-repeat protein 2-like</fullName>
    </submittedName>
</protein>